<dbReference type="InterPro" id="IPR042100">
    <property type="entry name" value="Bug_dom1"/>
</dbReference>
<dbReference type="PANTHER" id="PTHR42928">
    <property type="entry name" value="TRICARBOXYLATE-BINDING PROTEIN"/>
    <property type="match status" value="1"/>
</dbReference>
<dbReference type="CDD" id="cd13578">
    <property type="entry name" value="PBP2_Bug27"/>
    <property type="match status" value="1"/>
</dbReference>
<dbReference type="PANTHER" id="PTHR42928:SF5">
    <property type="entry name" value="BLR1237 PROTEIN"/>
    <property type="match status" value="1"/>
</dbReference>
<proteinExistence type="inferred from homology"/>
<reference evidence="3" key="1">
    <citation type="journal article" date="2019" name="Int. J. Syst. Evol. Microbiol.">
        <title>The Global Catalogue of Microorganisms (GCM) 10K type strain sequencing project: providing services to taxonomists for standard genome sequencing and annotation.</title>
        <authorList>
            <consortium name="The Broad Institute Genomics Platform"/>
            <consortium name="The Broad Institute Genome Sequencing Center for Infectious Disease"/>
            <person name="Wu L."/>
            <person name="Ma J."/>
        </authorList>
    </citation>
    <scope>NUCLEOTIDE SEQUENCE [LARGE SCALE GENOMIC DNA]</scope>
    <source>
        <strain evidence="3">JCM 17804</strain>
    </source>
</reference>
<evidence type="ECO:0000256" key="1">
    <source>
        <dbReference type="ARBA" id="ARBA00006987"/>
    </source>
</evidence>
<comment type="caution">
    <text evidence="2">The sequence shown here is derived from an EMBL/GenBank/DDBJ whole genome shotgun (WGS) entry which is preliminary data.</text>
</comment>
<dbReference type="Pfam" id="PF03401">
    <property type="entry name" value="TctC"/>
    <property type="match status" value="1"/>
</dbReference>
<dbReference type="SUPFAM" id="SSF53850">
    <property type="entry name" value="Periplasmic binding protein-like II"/>
    <property type="match status" value="1"/>
</dbReference>
<dbReference type="Proteomes" id="UP001500975">
    <property type="component" value="Unassembled WGS sequence"/>
</dbReference>
<evidence type="ECO:0000313" key="2">
    <source>
        <dbReference type="EMBL" id="GAA4340735.1"/>
    </source>
</evidence>
<keyword evidence="3" id="KW-1185">Reference proteome</keyword>
<dbReference type="Gene3D" id="3.40.190.10">
    <property type="entry name" value="Periplasmic binding protein-like II"/>
    <property type="match status" value="1"/>
</dbReference>
<organism evidence="2 3">
    <name type="scientific">Variovorax defluvii</name>
    <dbReference type="NCBI Taxonomy" id="913761"/>
    <lineage>
        <taxon>Bacteria</taxon>
        <taxon>Pseudomonadati</taxon>
        <taxon>Pseudomonadota</taxon>
        <taxon>Betaproteobacteria</taxon>
        <taxon>Burkholderiales</taxon>
        <taxon>Comamonadaceae</taxon>
        <taxon>Variovorax</taxon>
    </lineage>
</organism>
<accession>A0ABP8HL23</accession>
<dbReference type="EMBL" id="BAABGJ010000017">
    <property type="protein sequence ID" value="GAA4340735.1"/>
    <property type="molecule type" value="Genomic_DNA"/>
</dbReference>
<evidence type="ECO:0000313" key="3">
    <source>
        <dbReference type="Proteomes" id="UP001500975"/>
    </source>
</evidence>
<gene>
    <name evidence="2" type="ORF">GCM10023165_20940</name>
</gene>
<dbReference type="RefSeq" id="WP_345537701.1">
    <property type="nucleotide sequence ID" value="NZ_BAABGJ010000017.1"/>
</dbReference>
<dbReference type="InterPro" id="IPR005064">
    <property type="entry name" value="BUG"/>
</dbReference>
<name>A0ABP8HL23_9BURK</name>
<sequence length="338" mass="35693">MQTRTSRQNGVTRRLVLSTPLALTGVTLGGMTLAQPRYPSKPITMVVGFPPGGSTDFIARLIAQKLSDALGQPVVVDNRGGANGLLAAHAVSASAPDGYTLLLTSMGMTTNPYLYKQKPLHPVKDFTSIAMLAGVPNVIVVNPSLPAKNLDELLALARTRGNGNRLTLATTGNAAPGHLASELLQRAAKVQFQFVPYKGSGPAITDIIAGHVDMSLPTVVATAPHIQSGKLRAIAVTGAKRSALLPHVPTIAEAGVKELSQGSGWYALIGPAGMPKEVVDRLGAEVQQIMKRPDVTERFVANGADPMYMNPADMTAFVDKDYRYWGDLIKAAAIKGEE</sequence>
<comment type="similarity">
    <text evidence="1">Belongs to the UPF0065 (bug) family.</text>
</comment>
<protein>
    <submittedName>
        <fullName evidence="2">Tripartite tricarboxylate transporter substrate binding protein</fullName>
    </submittedName>
</protein>
<dbReference type="PIRSF" id="PIRSF017082">
    <property type="entry name" value="YflP"/>
    <property type="match status" value="1"/>
</dbReference>
<dbReference type="Gene3D" id="3.40.190.150">
    <property type="entry name" value="Bordetella uptake gene, domain 1"/>
    <property type="match status" value="1"/>
</dbReference>